<organism evidence="1 2">
    <name type="scientific">Vitis vinifera</name>
    <name type="common">Grape</name>
    <dbReference type="NCBI Taxonomy" id="29760"/>
    <lineage>
        <taxon>Eukaryota</taxon>
        <taxon>Viridiplantae</taxon>
        <taxon>Streptophyta</taxon>
        <taxon>Embryophyta</taxon>
        <taxon>Tracheophyta</taxon>
        <taxon>Spermatophyta</taxon>
        <taxon>Magnoliopsida</taxon>
        <taxon>eudicotyledons</taxon>
        <taxon>Gunneridae</taxon>
        <taxon>Pentapetalae</taxon>
        <taxon>rosids</taxon>
        <taxon>Vitales</taxon>
        <taxon>Vitaceae</taxon>
        <taxon>Viteae</taxon>
        <taxon>Vitis</taxon>
    </lineage>
</organism>
<dbReference type="EMBL" id="FN596506">
    <property type="protein sequence ID" value="CBI37566.3"/>
    <property type="molecule type" value="Genomic_DNA"/>
</dbReference>
<protein>
    <submittedName>
        <fullName evidence="1">Uncharacterized protein</fullName>
    </submittedName>
</protein>
<gene>
    <name evidence="1" type="ordered locus">VIT_04s0044g00960</name>
</gene>
<dbReference type="Proteomes" id="UP000009183">
    <property type="component" value="Chromosome 4"/>
</dbReference>
<proteinExistence type="predicted"/>
<dbReference type="InParanoid" id="D7U4G9"/>
<reference evidence="2" key="1">
    <citation type="journal article" date="2007" name="Nature">
        <title>The grapevine genome sequence suggests ancestral hexaploidization in major angiosperm phyla.</title>
        <authorList>
            <consortium name="The French-Italian Public Consortium for Grapevine Genome Characterization."/>
            <person name="Jaillon O."/>
            <person name="Aury J.-M."/>
            <person name="Noel B."/>
            <person name="Policriti A."/>
            <person name="Clepet C."/>
            <person name="Casagrande A."/>
            <person name="Choisne N."/>
            <person name="Aubourg S."/>
            <person name="Vitulo N."/>
            <person name="Jubin C."/>
            <person name="Vezzi A."/>
            <person name="Legeai F."/>
            <person name="Hugueney P."/>
            <person name="Dasilva C."/>
            <person name="Horner D."/>
            <person name="Mica E."/>
            <person name="Jublot D."/>
            <person name="Poulain J."/>
            <person name="Bruyere C."/>
            <person name="Billault A."/>
            <person name="Segurens B."/>
            <person name="Gouyvenoux M."/>
            <person name="Ugarte E."/>
            <person name="Cattonaro F."/>
            <person name="Anthouard V."/>
            <person name="Vico V."/>
            <person name="Del Fabbro C."/>
            <person name="Alaux M."/>
            <person name="Di Gaspero G."/>
            <person name="Dumas V."/>
            <person name="Felice N."/>
            <person name="Paillard S."/>
            <person name="Juman I."/>
            <person name="Moroldo M."/>
            <person name="Scalabrin S."/>
            <person name="Canaguier A."/>
            <person name="Le Clainche I."/>
            <person name="Malacrida G."/>
            <person name="Durand E."/>
            <person name="Pesole G."/>
            <person name="Laucou V."/>
            <person name="Chatelet P."/>
            <person name="Merdinoglu D."/>
            <person name="Delledonne M."/>
            <person name="Pezzotti M."/>
            <person name="Lecharny A."/>
            <person name="Scarpelli C."/>
            <person name="Artiguenave F."/>
            <person name="Pe M.E."/>
            <person name="Valle G."/>
            <person name="Morgante M."/>
            <person name="Caboche M."/>
            <person name="Adam-Blondon A.-F."/>
            <person name="Weissenbach J."/>
            <person name="Quetier F."/>
            <person name="Wincker P."/>
        </authorList>
    </citation>
    <scope>NUCLEOTIDE SEQUENCE [LARGE SCALE GENOMIC DNA]</scope>
    <source>
        <strain evidence="2">cv. Pinot noir / PN40024</strain>
    </source>
</reference>
<name>D7U4G9_VITVI</name>
<dbReference type="AlphaFoldDB" id="D7U4G9"/>
<keyword evidence="2" id="KW-1185">Reference proteome</keyword>
<accession>D7U4G9</accession>
<evidence type="ECO:0000313" key="1">
    <source>
        <dbReference type="EMBL" id="CBI37566.3"/>
    </source>
</evidence>
<sequence>MYKVKFICTDLLVFHDQSSEHSRSWVVDISRINFKDDIGCTCGECL</sequence>
<dbReference type="HOGENOM" id="CLU_3192419_0_0_1"/>
<evidence type="ECO:0000313" key="2">
    <source>
        <dbReference type="Proteomes" id="UP000009183"/>
    </source>
</evidence>
<dbReference type="PaxDb" id="29760-VIT_04s0044g00960.t01"/>